<reference evidence="1" key="2">
    <citation type="submission" date="2020-08" db="EMBL/GenBank/DDBJ databases">
        <title>Plant Genome Project.</title>
        <authorList>
            <person name="Zhang R.-G."/>
        </authorList>
    </citation>
    <scope>NUCLEOTIDE SEQUENCE</scope>
    <source>
        <strain evidence="1">Huo1</strain>
        <tissue evidence="1">Leaf</tissue>
    </source>
</reference>
<name>A0A8X8XTS2_SALSN</name>
<organism evidence="1">
    <name type="scientific">Salvia splendens</name>
    <name type="common">Scarlet sage</name>
    <dbReference type="NCBI Taxonomy" id="180675"/>
    <lineage>
        <taxon>Eukaryota</taxon>
        <taxon>Viridiplantae</taxon>
        <taxon>Streptophyta</taxon>
        <taxon>Embryophyta</taxon>
        <taxon>Tracheophyta</taxon>
        <taxon>Spermatophyta</taxon>
        <taxon>Magnoliopsida</taxon>
        <taxon>eudicotyledons</taxon>
        <taxon>Gunneridae</taxon>
        <taxon>Pentapetalae</taxon>
        <taxon>asterids</taxon>
        <taxon>lamiids</taxon>
        <taxon>Lamiales</taxon>
        <taxon>Lamiaceae</taxon>
        <taxon>Nepetoideae</taxon>
        <taxon>Mentheae</taxon>
        <taxon>Salviinae</taxon>
        <taxon>Salvia</taxon>
        <taxon>Salvia subgen. Calosphace</taxon>
        <taxon>core Calosphace</taxon>
    </lineage>
</organism>
<dbReference type="AlphaFoldDB" id="A0A8X8XTS2"/>
<dbReference type="Proteomes" id="UP000298416">
    <property type="component" value="Unassembled WGS sequence"/>
</dbReference>
<proteinExistence type="predicted"/>
<protein>
    <submittedName>
        <fullName evidence="1">Uncharacterized protein</fullName>
    </submittedName>
</protein>
<keyword evidence="2" id="KW-1185">Reference proteome</keyword>
<sequence>MVLTFEYLKSCSEGGRLVRVKCLRLSSNHFRAYKSKFGQFIMFYACSLDPDNCGKMFGNALIDIYVSGLNPVWSLWAMDLSVLQKECCCIACKLCGSSQIYPHLICYRNAGKLLVIPRLKSQLLLDDILKHHLRPLQLQLHPAKLCVLVNGENEDAEVMNIPDGRRSHGEGDSDGEEIDSSLDKMWITQQVTNSGAECRDLRRCQQVRSHFETLIGI</sequence>
<accession>A0A8X8XTS2</accession>
<comment type="caution">
    <text evidence="1">The sequence shown here is derived from an EMBL/GenBank/DDBJ whole genome shotgun (WGS) entry which is preliminary data.</text>
</comment>
<reference evidence="1" key="1">
    <citation type="submission" date="2018-01" db="EMBL/GenBank/DDBJ databases">
        <authorList>
            <person name="Mao J.F."/>
        </authorList>
    </citation>
    <scope>NUCLEOTIDE SEQUENCE</scope>
    <source>
        <strain evidence="1">Huo1</strain>
        <tissue evidence="1">Leaf</tissue>
    </source>
</reference>
<evidence type="ECO:0000313" key="2">
    <source>
        <dbReference type="Proteomes" id="UP000298416"/>
    </source>
</evidence>
<gene>
    <name evidence="1" type="ORF">SASPL_120846</name>
</gene>
<evidence type="ECO:0000313" key="1">
    <source>
        <dbReference type="EMBL" id="KAG6418642.1"/>
    </source>
</evidence>
<dbReference type="EMBL" id="PNBA02000007">
    <property type="protein sequence ID" value="KAG6418642.1"/>
    <property type="molecule type" value="Genomic_DNA"/>
</dbReference>